<dbReference type="EMBL" id="JAQQAF010000005">
    <property type="protein sequence ID" value="KAJ8485933.1"/>
    <property type="molecule type" value="Genomic_DNA"/>
</dbReference>
<proteinExistence type="predicted"/>
<protein>
    <recommendedName>
        <fullName evidence="2">Carbohydrate binding domain-containing protein</fullName>
    </recommendedName>
</protein>
<feature type="region of interest" description="Disordered" evidence="1">
    <location>
        <begin position="1"/>
        <end position="31"/>
    </location>
</feature>
<dbReference type="InterPro" id="IPR019028">
    <property type="entry name" value="CBM_49"/>
</dbReference>
<organism evidence="3 4">
    <name type="scientific">Ensete ventricosum</name>
    <name type="common">Abyssinian banana</name>
    <name type="synonym">Musa ensete</name>
    <dbReference type="NCBI Taxonomy" id="4639"/>
    <lineage>
        <taxon>Eukaryota</taxon>
        <taxon>Viridiplantae</taxon>
        <taxon>Streptophyta</taxon>
        <taxon>Embryophyta</taxon>
        <taxon>Tracheophyta</taxon>
        <taxon>Spermatophyta</taxon>
        <taxon>Magnoliopsida</taxon>
        <taxon>Liliopsida</taxon>
        <taxon>Zingiberales</taxon>
        <taxon>Musaceae</taxon>
        <taxon>Ensete</taxon>
    </lineage>
</organism>
<feature type="domain" description="Carbohydrate binding" evidence="2">
    <location>
        <begin position="106"/>
        <end position="132"/>
    </location>
</feature>
<evidence type="ECO:0000313" key="3">
    <source>
        <dbReference type="EMBL" id="KAJ8485933.1"/>
    </source>
</evidence>
<comment type="caution">
    <text evidence="3">The sequence shown here is derived from an EMBL/GenBank/DDBJ whole genome shotgun (WGS) entry which is preliminary data.</text>
</comment>
<dbReference type="Proteomes" id="UP001222027">
    <property type="component" value="Unassembled WGS sequence"/>
</dbReference>
<evidence type="ECO:0000313" key="4">
    <source>
        <dbReference type="Proteomes" id="UP001222027"/>
    </source>
</evidence>
<accession>A0AAV8QYL7</accession>
<evidence type="ECO:0000259" key="2">
    <source>
        <dbReference type="Pfam" id="PF09478"/>
    </source>
</evidence>
<dbReference type="Pfam" id="PF09478">
    <property type="entry name" value="CBM49"/>
    <property type="match status" value="1"/>
</dbReference>
<gene>
    <name evidence="3" type="ORF">OPV22_018418</name>
</gene>
<keyword evidence="4" id="KW-1185">Reference proteome</keyword>
<dbReference type="AlphaFoldDB" id="A0AAV8QYL7"/>
<reference evidence="3 4" key="1">
    <citation type="submission" date="2022-12" db="EMBL/GenBank/DDBJ databases">
        <title>Chromosome-scale assembly of the Ensete ventricosum genome.</title>
        <authorList>
            <person name="Dussert Y."/>
            <person name="Stocks J."/>
            <person name="Wendawek A."/>
            <person name="Woldeyes F."/>
            <person name="Nichols R.A."/>
            <person name="Borrell J.S."/>
        </authorList>
    </citation>
    <scope>NUCLEOTIDE SEQUENCE [LARGE SCALE GENOMIC DNA]</scope>
    <source>
        <strain evidence="4">cv. Maze</strain>
        <tissue evidence="3">Seeds</tissue>
    </source>
</reference>
<name>A0AAV8QYL7_ENSVE</name>
<dbReference type="GO" id="GO:0030246">
    <property type="term" value="F:carbohydrate binding"/>
    <property type="evidence" value="ECO:0007669"/>
    <property type="project" value="InterPro"/>
</dbReference>
<evidence type="ECO:0000256" key="1">
    <source>
        <dbReference type="SAM" id="MobiDB-lite"/>
    </source>
</evidence>
<sequence length="147" mass="15668">MVPLSAALMPPMTSPTKETTTNKHSPRPTTNAPMLGVLARLHGGHSGCNQLLPVVLPIPGLPVKNKDGNHIPHPQPSTPLTALSPPFTIEQKATTSWESQGKDLLQSGNDNTFPTWLDSLPAGKSFEFVYIHSASPADILVSGYTLV</sequence>
<feature type="compositionally biased region" description="Polar residues" evidence="1">
    <location>
        <begin position="14"/>
        <end position="31"/>
    </location>
</feature>